<sequence>MSPEEFERLKAEEKAHLRKLRDLKQTYRGLQSKKSTADALNEIQNSDVADETDRLTQEMLRESAQQEARLELALEGQAPQTGNVEDLDRDDLAKAEAEALVKQMKAAMGGALPDEPTPNLAIDPARNPDSPFVTDPNESHGQRPAHPAGPTGEPIPPDDAGRGGADKTIGRAPLAGDPPPTDRDGKTIGRSKS</sequence>
<protein>
    <submittedName>
        <fullName evidence="2">Uncharacterized protein</fullName>
    </submittedName>
</protein>
<evidence type="ECO:0000313" key="3">
    <source>
        <dbReference type="Proteomes" id="UP001267426"/>
    </source>
</evidence>
<gene>
    <name evidence="2" type="ORF">RM540_13930</name>
</gene>
<proteinExistence type="predicted"/>
<evidence type="ECO:0000256" key="1">
    <source>
        <dbReference type="SAM" id="MobiDB-lite"/>
    </source>
</evidence>
<dbReference type="Proteomes" id="UP001267426">
    <property type="component" value="Unassembled WGS sequence"/>
</dbReference>
<feature type="region of interest" description="Disordered" evidence="1">
    <location>
        <begin position="106"/>
        <end position="193"/>
    </location>
</feature>
<feature type="region of interest" description="Disordered" evidence="1">
    <location>
        <begin position="72"/>
        <end position="91"/>
    </location>
</feature>
<name>A0ABU3BU85_9BACT</name>
<keyword evidence="3" id="KW-1185">Reference proteome</keyword>
<feature type="region of interest" description="Disordered" evidence="1">
    <location>
        <begin position="31"/>
        <end position="52"/>
    </location>
</feature>
<evidence type="ECO:0000313" key="2">
    <source>
        <dbReference type="EMBL" id="MDT0632853.1"/>
    </source>
</evidence>
<comment type="caution">
    <text evidence="2">The sequence shown here is derived from an EMBL/GenBank/DDBJ whole genome shotgun (WGS) entry which is preliminary data.</text>
</comment>
<organism evidence="2 3">
    <name type="scientific">Rubrivirga litoralis</name>
    <dbReference type="NCBI Taxonomy" id="3075598"/>
    <lineage>
        <taxon>Bacteria</taxon>
        <taxon>Pseudomonadati</taxon>
        <taxon>Rhodothermota</taxon>
        <taxon>Rhodothermia</taxon>
        <taxon>Rhodothermales</taxon>
        <taxon>Rubricoccaceae</taxon>
        <taxon>Rubrivirga</taxon>
    </lineage>
</organism>
<accession>A0ABU3BU85</accession>
<dbReference type="RefSeq" id="WP_311665160.1">
    <property type="nucleotide sequence ID" value="NZ_JAVRHT010000040.1"/>
</dbReference>
<feature type="compositionally biased region" description="Basic and acidic residues" evidence="1">
    <location>
        <begin position="159"/>
        <end position="169"/>
    </location>
</feature>
<dbReference type="EMBL" id="JAVRHT010000040">
    <property type="protein sequence ID" value="MDT0632853.1"/>
    <property type="molecule type" value="Genomic_DNA"/>
</dbReference>
<reference evidence="2 3" key="1">
    <citation type="submission" date="2023-09" db="EMBL/GenBank/DDBJ databases">
        <authorList>
            <person name="Rey-Velasco X."/>
        </authorList>
    </citation>
    <scope>NUCLEOTIDE SEQUENCE [LARGE SCALE GENOMIC DNA]</scope>
    <source>
        <strain evidence="2 3">F394</strain>
    </source>
</reference>